<gene>
    <name evidence="1" type="ORF">MSPICULIGERA_LOCUS13546</name>
</gene>
<comment type="caution">
    <text evidence="1">The sequence shown here is derived from an EMBL/GenBank/DDBJ whole genome shotgun (WGS) entry which is preliminary data.</text>
</comment>
<proteinExistence type="predicted"/>
<reference evidence="1" key="1">
    <citation type="submission" date="2023-06" db="EMBL/GenBank/DDBJ databases">
        <authorList>
            <person name="Delattre M."/>
        </authorList>
    </citation>
    <scope>NUCLEOTIDE SEQUENCE</scope>
    <source>
        <strain evidence="1">AF72</strain>
    </source>
</reference>
<evidence type="ECO:0000313" key="1">
    <source>
        <dbReference type="EMBL" id="CAJ0575232.1"/>
    </source>
</evidence>
<feature type="non-terminal residue" evidence="1">
    <location>
        <position position="138"/>
    </location>
</feature>
<organism evidence="1 2">
    <name type="scientific">Mesorhabditis spiculigera</name>
    <dbReference type="NCBI Taxonomy" id="96644"/>
    <lineage>
        <taxon>Eukaryota</taxon>
        <taxon>Metazoa</taxon>
        <taxon>Ecdysozoa</taxon>
        <taxon>Nematoda</taxon>
        <taxon>Chromadorea</taxon>
        <taxon>Rhabditida</taxon>
        <taxon>Rhabditina</taxon>
        <taxon>Rhabditomorpha</taxon>
        <taxon>Rhabditoidea</taxon>
        <taxon>Rhabditidae</taxon>
        <taxon>Mesorhabditinae</taxon>
        <taxon>Mesorhabditis</taxon>
    </lineage>
</organism>
<name>A0AA36CWK9_9BILA</name>
<evidence type="ECO:0000313" key="2">
    <source>
        <dbReference type="Proteomes" id="UP001177023"/>
    </source>
</evidence>
<dbReference type="EMBL" id="CATQJA010002637">
    <property type="protein sequence ID" value="CAJ0575232.1"/>
    <property type="molecule type" value="Genomic_DNA"/>
</dbReference>
<sequence>MPQRNSSRFWRKHRDQQASRLRFAPHQALPFRPKRSDFDTIVADTVQGLAERAISDAIAGLRIERLESRIGKSTAQHSHMTRSLKDALNAKAKDLLAAEERIRELESSHSIAAQIDWMLLIEEVSHPKQGAVLSAIPD</sequence>
<dbReference type="AlphaFoldDB" id="A0AA36CWK9"/>
<accession>A0AA36CWK9</accession>
<protein>
    <submittedName>
        <fullName evidence="1">Uncharacterized protein</fullName>
    </submittedName>
</protein>
<keyword evidence="2" id="KW-1185">Reference proteome</keyword>
<dbReference type="Proteomes" id="UP001177023">
    <property type="component" value="Unassembled WGS sequence"/>
</dbReference>